<proteinExistence type="predicted"/>
<dbReference type="EMBL" id="BAAABM010000029">
    <property type="protein sequence ID" value="GAA0341379.1"/>
    <property type="molecule type" value="Genomic_DNA"/>
</dbReference>
<feature type="domain" description="Metallo-beta-lactamase" evidence="1">
    <location>
        <begin position="7"/>
        <end position="197"/>
    </location>
</feature>
<protein>
    <recommendedName>
        <fullName evidence="1">Metallo-beta-lactamase domain-containing protein</fullName>
    </recommendedName>
</protein>
<reference evidence="2 3" key="1">
    <citation type="journal article" date="2019" name="Int. J. Syst. Evol. Microbiol.">
        <title>The Global Catalogue of Microorganisms (GCM) 10K type strain sequencing project: providing services to taxonomists for standard genome sequencing and annotation.</title>
        <authorList>
            <consortium name="The Broad Institute Genomics Platform"/>
            <consortium name="The Broad Institute Genome Sequencing Center for Infectious Disease"/>
            <person name="Wu L."/>
            <person name="Ma J."/>
        </authorList>
    </citation>
    <scope>NUCLEOTIDE SEQUENCE [LARGE SCALE GENOMIC DNA]</scope>
    <source>
        <strain evidence="2 3">JCM 3146</strain>
    </source>
</reference>
<comment type="caution">
    <text evidence="2">The sequence shown here is derived from an EMBL/GenBank/DDBJ whole genome shotgun (WGS) entry which is preliminary data.</text>
</comment>
<name>A0ABN0WLP6_9ACTN</name>
<dbReference type="InterPro" id="IPR036866">
    <property type="entry name" value="RibonucZ/Hydroxyglut_hydro"/>
</dbReference>
<dbReference type="InterPro" id="IPR050114">
    <property type="entry name" value="UPF0173_UPF0282_UlaG_hydrolase"/>
</dbReference>
<evidence type="ECO:0000313" key="2">
    <source>
        <dbReference type="EMBL" id="GAA0341379.1"/>
    </source>
</evidence>
<keyword evidence="3" id="KW-1185">Reference proteome</keyword>
<dbReference type="Gene3D" id="3.60.15.10">
    <property type="entry name" value="Ribonuclease Z/Hydroxyacylglutathione hydrolase-like"/>
    <property type="match status" value="1"/>
</dbReference>
<dbReference type="SUPFAM" id="SSF56281">
    <property type="entry name" value="Metallo-hydrolase/oxidoreductase"/>
    <property type="match status" value="1"/>
</dbReference>
<gene>
    <name evidence="2" type="ORF">GCM10010151_33650</name>
</gene>
<accession>A0ABN0WLP6</accession>
<dbReference type="Pfam" id="PF13483">
    <property type="entry name" value="Lactamase_B_3"/>
    <property type="match status" value="1"/>
</dbReference>
<dbReference type="PANTHER" id="PTHR43546">
    <property type="entry name" value="UPF0173 METAL-DEPENDENT HYDROLASE MJ1163-RELATED"/>
    <property type="match status" value="1"/>
</dbReference>
<dbReference type="RefSeq" id="WP_252798596.1">
    <property type="nucleotide sequence ID" value="NZ_BAAABM010000029.1"/>
</dbReference>
<evidence type="ECO:0000259" key="1">
    <source>
        <dbReference type="SMART" id="SM00849"/>
    </source>
</evidence>
<dbReference type="PANTHER" id="PTHR43546:SF3">
    <property type="entry name" value="UPF0173 METAL-DEPENDENT HYDROLASE MJ1163"/>
    <property type="match status" value="1"/>
</dbReference>
<dbReference type="Proteomes" id="UP001501822">
    <property type="component" value="Unassembled WGS sequence"/>
</dbReference>
<dbReference type="SMART" id="SM00849">
    <property type="entry name" value="Lactamase_B"/>
    <property type="match status" value="1"/>
</dbReference>
<sequence>MRLTTFGHAAVLVETGSERILIDPWLTQRLDRFWERLPAMPDGLLDVLDDGVDHIVFSHHHFDHHHFPSLRLLSEDPEVDFDEVPARAAETHCVWPRRPGRPRPTASGLGHQAIGWTLRRLGFTRSTAVQPGDTVQLGGTRLRTSVSRVPFPEMPLLLEGPDATVMLCGDAVLHPDTQAWLTGPDAPDVDVALIPAHSIAPPGVLTERRPLSGVEEVRARARANFDRWVETVGARLTIPSSFGWRVGGENGEFSWCNQAIFPFTPWQALERLTETGRPGALWGPGQTLEVAGGQAALSGPEYDFASVFAEVTLDPDAKIPAFSPEHDRVGAQREPTAELVGRLMDHLVGTELWYRAVDDGDGHVLSVTEDAGATRHFVLDFAGGRVLPFDGETGAGEGYTRIAGSTLQALFDAELLFGSSYGLWASNGAVLSAVFHDPRWYVRHVNAALERSGR</sequence>
<dbReference type="InterPro" id="IPR001279">
    <property type="entry name" value="Metallo-B-lactamas"/>
</dbReference>
<evidence type="ECO:0000313" key="3">
    <source>
        <dbReference type="Proteomes" id="UP001501822"/>
    </source>
</evidence>
<organism evidence="2 3">
    <name type="scientific">Actinoallomurus spadix</name>
    <dbReference type="NCBI Taxonomy" id="79912"/>
    <lineage>
        <taxon>Bacteria</taxon>
        <taxon>Bacillati</taxon>
        <taxon>Actinomycetota</taxon>
        <taxon>Actinomycetes</taxon>
        <taxon>Streptosporangiales</taxon>
        <taxon>Thermomonosporaceae</taxon>
        <taxon>Actinoallomurus</taxon>
    </lineage>
</organism>